<protein>
    <recommendedName>
        <fullName evidence="3">HPt domain-containing protein</fullName>
    </recommendedName>
</protein>
<evidence type="ECO:0000313" key="2">
    <source>
        <dbReference type="Proteomes" id="UP001174209"/>
    </source>
</evidence>
<comment type="caution">
    <text evidence="1">The sequence shown here is derived from an EMBL/GenBank/DDBJ whole genome shotgun (WGS) entry which is preliminary data.</text>
</comment>
<reference evidence="1" key="1">
    <citation type="submission" date="2023-06" db="EMBL/GenBank/DDBJ databases">
        <title>MT1 and MT2 Draft Genomes of Novel Species.</title>
        <authorList>
            <person name="Venkateswaran K."/>
        </authorList>
    </citation>
    <scope>NUCLEOTIDE SEQUENCE</scope>
    <source>
        <strain evidence="1">IIF3SC-B10</strain>
    </source>
</reference>
<dbReference type="EMBL" id="JAROCG010000001">
    <property type="protein sequence ID" value="MDN4609569.1"/>
    <property type="molecule type" value="Genomic_DNA"/>
</dbReference>
<dbReference type="RefSeq" id="WP_301224254.1">
    <property type="nucleotide sequence ID" value="NZ_JAROCG010000001.1"/>
</dbReference>
<gene>
    <name evidence="1" type="ORF">P5G52_01690</name>
</gene>
<dbReference type="Gene3D" id="1.20.120.160">
    <property type="entry name" value="HPT domain"/>
    <property type="match status" value="1"/>
</dbReference>
<evidence type="ECO:0000313" key="1">
    <source>
        <dbReference type="EMBL" id="MDN4609569.1"/>
    </source>
</evidence>
<proteinExistence type="predicted"/>
<organism evidence="1 2">
    <name type="scientific">Arthrobacter burdickii</name>
    <dbReference type="NCBI Taxonomy" id="3035920"/>
    <lineage>
        <taxon>Bacteria</taxon>
        <taxon>Bacillati</taxon>
        <taxon>Actinomycetota</taxon>
        <taxon>Actinomycetes</taxon>
        <taxon>Micrococcales</taxon>
        <taxon>Micrococcaceae</taxon>
        <taxon>Arthrobacter</taxon>
    </lineage>
</organism>
<dbReference type="InterPro" id="IPR036641">
    <property type="entry name" value="HPT_dom_sf"/>
</dbReference>
<sequence>MIPVLDAAAFESLADDLGSRIASDFLTSFDALLTERVQRIEHALKMHDEEELITAILSLHASAAMAGATQLQVSATRALAHQPVGSTPSGPLVRKLQGQAAAFKDALATFHHAGYAPSIGQSPSSHVRYPIAE</sequence>
<evidence type="ECO:0008006" key="3">
    <source>
        <dbReference type="Google" id="ProtNLM"/>
    </source>
</evidence>
<name>A0ABT8JZJ7_9MICC</name>
<dbReference type="Proteomes" id="UP001174209">
    <property type="component" value="Unassembled WGS sequence"/>
</dbReference>
<keyword evidence="2" id="KW-1185">Reference proteome</keyword>
<accession>A0ABT8JZJ7</accession>
<dbReference type="SUPFAM" id="SSF47226">
    <property type="entry name" value="Histidine-containing phosphotransfer domain, HPT domain"/>
    <property type="match status" value="1"/>
</dbReference>